<name>A0A6M3RDY3_DATGL</name>
<protein>
    <submittedName>
        <fullName evidence="7">Defensin 6</fullName>
    </submittedName>
</protein>
<dbReference type="GO" id="GO:0031640">
    <property type="term" value="P:killing of cells of another organism"/>
    <property type="evidence" value="ECO:0007669"/>
    <property type="project" value="UniProtKB-KW"/>
</dbReference>
<dbReference type="Gene3D" id="3.30.30.10">
    <property type="entry name" value="Knottin, scorpion toxin-like"/>
    <property type="match status" value="1"/>
</dbReference>
<evidence type="ECO:0000259" key="6">
    <source>
        <dbReference type="SMART" id="SM00505"/>
    </source>
</evidence>
<sequence length="86" mass="9658">MAKTTKSVSFLVVFISCVLILDMANSLCGRASDTWHGICFTESHCDRKCKTWEKAVHGTCHGIINKKCYCYYKDCNEASTLGEILE</sequence>
<accession>A0A6M3RDY3</accession>
<evidence type="ECO:0000313" key="7">
    <source>
        <dbReference type="EMBL" id="QJD20790.1"/>
    </source>
</evidence>
<dbReference type="PANTHER" id="PTHR33147">
    <property type="entry name" value="DEFENSIN-LIKE PROTEIN 1"/>
    <property type="match status" value="1"/>
</dbReference>
<dbReference type="Pfam" id="PF00304">
    <property type="entry name" value="Gamma-thionin"/>
    <property type="match status" value="1"/>
</dbReference>
<keyword evidence="2" id="KW-0295">Fungicide</keyword>
<dbReference type="EMBL" id="MN388822">
    <property type="protein sequence ID" value="QJD20790.1"/>
    <property type="molecule type" value="mRNA"/>
</dbReference>
<dbReference type="InterPro" id="IPR003614">
    <property type="entry name" value="Knottins"/>
</dbReference>
<organism evidence="7">
    <name type="scientific">Datisca glomerata</name>
    <name type="common">Durango root</name>
    <dbReference type="NCBI Taxonomy" id="34297"/>
    <lineage>
        <taxon>Eukaryota</taxon>
        <taxon>Viridiplantae</taxon>
        <taxon>Streptophyta</taxon>
        <taxon>Embryophyta</taxon>
        <taxon>Tracheophyta</taxon>
        <taxon>Spermatophyta</taxon>
        <taxon>Magnoliopsida</taxon>
        <taxon>eudicotyledons</taxon>
        <taxon>Gunneridae</taxon>
        <taxon>Pentapetalae</taxon>
        <taxon>rosids</taxon>
        <taxon>fabids</taxon>
        <taxon>Cucurbitales</taxon>
        <taxon>Datiscaceae</taxon>
        <taxon>Datisca</taxon>
    </lineage>
</organism>
<feature type="domain" description="Knottins-like" evidence="6">
    <location>
        <begin position="27"/>
        <end position="75"/>
    </location>
</feature>
<feature type="chain" id="PRO_5026911222" evidence="5">
    <location>
        <begin position="27"/>
        <end position="86"/>
    </location>
</feature>
<evidence type="ECO:0000256" key="2">
    <source>
        <dbReference type="ARBA" id="ARBA00022577"/>
    </source>
</evidence>
<evidence type="ECO:0000256" key="3">
    <source>
        <dbReference type="ARBA" id="ARBA00022729"/>
    </source>
</evidence>
<evidence type="ECO:0000256" key="1">
    <source>
        <dbReference type="ARBA" id="ARBA00022529"/>
    </source>
</evidence>
<dbReference type="PROSITE" id="PS00940">
    <property type="entry name" value="GAMMA_THIONIN"/>
    <property type="match status" value="1"/>
</dbReference>
<dbReference type="GO" id="GO:0050832">
    <property type="term" value="P:defense response to fungus"/>
    <property type="evidence" value="ECO:0007669"/>
    <property type="project" value="UniProtKB-KW"/>
</dbReference>
<dbReference type="InterPro" id="IPR008176">
    <property type="entry name" value="Defensin_plant"/>
</dbReference>
<dbReference type="PROSITE" id="PS51257">
    <property type="entry name" value="PROKAR_LIPOPROTEIN"/>
    <property type="match status" value="1"/>
</dbReference>
<reference evidence="7" key="1">
    <citation type="submission" date="2019-08" db="EMBL/GenBank/DDBJ databases">
        <authorList>
            <person name="Salgado M."/>
        </authorList>
    </citation>
    <scope>NUCLEOTIDE SEQUENCE</scope>
</reference>
<dbReference type="SMART" id="SM00505">
    <property type="entry name" value="Knot1"/>
    <property type="match status" value="1"/>
</dbReference>
<dbReference type="AlphaFoldDB" id="A0A6M3RDY3"/>
<feature type="signal peptide" evidence="5">
    <location>
        <begin position="1"/>
        <end position="26"/>
    </location>
</feature>
<dbReference type="InterPro" id="IPR036574">
    <property type="entry name" value="Scorpion_toxin-like_sf"/>
</dbReference>
<gene>
    <name evidence="7" type="primary">DEF6</name>
</gene>
<evidence type="ECO:0000256" key="4">
    <source>
        <dbReference type="ARBA" id="ARBA00023157"/>
    </source>
</evidence>
<dbReference type="PANTHER" id="PTHR33147:SF46">
    <property type="entry name" value="DEFENSIN-LIKE PROTEIN 19"/>
    <property type="match status" value="1"/>
</dbReference>
<keyword evidence="3 5" id="KW-0732">Signal</keyword>
<dbReference type="SUPFAM" id="SSF57095">
    <property type="entry name" value="Scorpion toxin-like"/>
    <property type="match status" value="1"/>
</dbReference>
<keyword evidence="1" id="KW-0929">Antimicrobial</keyword>
<keyword evidence="4" id="KW-1015">Disulfide bond</keyword>
<evidence type="ECO:0000256" key="5">
    <source>
        <dbReference type="SAM" id="SignalP"/>
    </source>
</evidence>
<proteinExistence type="evidence at transcript level"/>